<gene>
    <name evidence="1" type="ORF">UFOPK2399_01119</name>
</gene>
<protein>
    <submittedName>
        <fullName evidence="1">Unannotated protein</fullName>
    </submittedName>
</protein>
<dbReference type="Gene3D" id="2.60.40.2700">
    <property type="match status" value="4"/>
</dbReference>
<organism evidence="1">
    <name type="scientific">freshwater metagenome</name>
    <dbReference type="NCBI Taxonomy" id="449393"/>
    <lineage>
        <taxon>unclassified sequences</taxon>
        <taxon>metagenomes</taxon>
        <taxon>ecological metagenomes</taxon>
    </lineage>
</organism>
<reference evidence="1" key="1">
    <citation type="submission" date="2020-05" db="EMBL/GenBank/DDBJ databases">
        <authorList>
            <person name="Chiriac C."/>
            <person name="Salcher M."/>
            <person name="Ghai R."/>
            <person name="Kavagutti S V."/>
        </authorList>
    </citation>
    <scope>NUCLEOTIDE SEQUENCE</scope>
</reference>
<sequence length="439" mass="43443">MGDVVSANLRAAPRKRPSQHASARGLLLGVWALVALLLASGATASTSVRPAATTLPSVTGTAAQGERLTAVPGKWNSADTPTFTYRWFRCDATGNHCGAISGATASTYTVAAKDVGGTIGLRVTAAAAGGTGTAYGGLVGPIANATPLLVSTAQPVVGGTPQQGASLTVSTGAWSPTPASVTYTWERCNANARVCSPIPAANGNSYVPGASDVGHALSVLVQATFGATVQTAFSTATTAIAVGTPRGPVSTVAPSITGFFAVGEKLTGSPGTWTASGTPTYTFNWYRCDMSGSNCLSIHGATGPAYTLVGRDVGATIGFAVHASDQTGTVTAYSALAGPAAPAGAALAATAQPSVTGTARSGQTLTVSTGAWTAVPLSYAYAWLRCNANARACTTVTGATTSSYPLTSADAGHTLVAVVTAVSGPAAQAVFSLPSPIVA</sequence>
<name>A0A6J6PFD0_9ZZZZ</name>
<accession>A0A6J6PFD0</accession>
<proteinExistence type="predicted"/>
<dbReference type="AlphaFoldDB" id="A0A6J6PFD0"/>
<dbReference type="EMBL" id="CAEZXP010000002">
    <property type="protein sequence ID" value="CAB4697386.1"/>
    <property type="molecule type" value="Genomic_DNA"/>
</dbReference>
<evidence type="ECO:0000313" key="1">
    <source>
        <dbReference type="EMBL" id="CAB4697386.1"/>
    </source>
</evidence>